<keyword evidence="4 9" id="KW-0479">Metal-binding</keyword>
<feature type="binding site" evidence="9">
    <location>
        <position position="42"/>
    </location>
    <ligand>
        <name>Zn(2+)</name>
        <dbReference type="ChEBI" id="CHEBI:29105"/>
    </ligand>
</feature>
<dbReference type="PROSITE" id="PS00705">
    <property type="entry name" value="PROK_CO2_ANHYDRASE_2"/>
    <property type="match status" value="1"/>
</dbReference>
<dbReference type="Pfam" id="PF00484">
    <property type="entry name" value="Pro_CA"/>
    <property type="match status" value="1"/>
</dbReference>
<dbReference type="SMART" id="SM00947">
    <property type="entry name" value="Pro_CA"/>
    <property type="match status" value="1"/>
</dbReference>
<accession>A0A1J5MXS0</accession>
<evidence type="ECO:0000256" key="3">
    <source>
        <dbReference type="ARBA" id="ARBA00014628"/>
    </source>
</evidence>
<dbReference type="EMBL" id="LKAQ01000004">
    <property type="protein sequence ID" value="OIQ50620.1"/>
    <property type="molecule type" value="Genomic_DNA"/>
</dbReference>
<evidence type="ECO:0000256" key="7">
    <source>
        <dbReference type="ARBA" id="ARBA00031969"/>
    </source>
</evidence>
<dbReference type="Gene3D" id="3.40.1050.10">
    <property type="entry name" value="Carbonic anhydrase"/>
    <property type="match status" value="1"/>
</dbReference>
<feature type="binding site" evidence="9">
    <location>
        <position position="103"/>
    </location>
    <ligand>
        <name>Zn(2+)</name>
        <dbReference type="ChEBI" id="CHEBI:29105"/>
    </ligand>
</feature>
<gene>
    <name evidence="11" type="primary">icfA</name>
    <name evidence="11" type="ORF">BerOc1_02561</name>
</gene>
<dbReference type="PANTHER" id="PTHR11002:SF76">
    <property type="entry name" value="CARBONIC ANHYDRASE"/>
    <property type="match status" value="1"/>
</dbReference>
<dbReference type="InterPro" id="IPR036874">
    <property type="entry name" value="Carbonic_anhydrase_sf"/>
</dbReference>
<dbReference type="EC" id="4.2.1.1" evidence="2 10"/>
<dbReference type="InterPro" id="IPR015892">
    <property type="entry name" value="Carbonic_anhydrase_CS"/>
</dbReference>
<comment type="cofactor">
    <cofactor evidence="9">
        <name>Zn(2+)</name>
        <dbReference type="ChEBI" id="CHEBI:29105"/>
    </cofactor>
    <text evidence="9">Binds 1 zinc ion per subunit.</text>
</comment>
<evidence type="ECO:0000313" key="12">
    <source>
        <dbReference type="Proteomes" id="UP000181901"/>
    </source>
</evidence>
<evidence type="ECO:0000256" key="10">
    <source>
        <dbReference type="RuleBase" id="RU003956"/>
    </source>
</evidence>
<evidence type="ECO:0000256" key="9">
    <source>
        <dbReference type="PIRSR" id="PIRSR601765-1"/>
    </source>
</evidence>
<dbReference type="GO" id="GO:0015976">
    <property type="term" value="P:carbon utilization"/>
    <property type="evidence" value="ECO:0007669"/>
    <property type="project" value="InterPro"/>
</dbReference>
<evidence type="ECO:0000256" key="4">
    <source>
        <dbReference type="ARBA" id="ARBA00022723"/>
    </source>
</evidence>
<comment type="function">
    <text evidence="10">Reversible hydration of carbon dioxide.</text>
</comment>
<dbReference type="GO" id="GO:0008270">
    <property type="term" value="F:zinc ion binding"/>
    <property type="evidence" value="ECO:0007669"/>
    <property type="project" value="UniProtKB-UniRule"/>
</dbReference>
<keyword evidence="6 10" id="KW-0456">Lyase</keyword>
<dbReference type="InterPro" id="IPR045066">
    <property type="entry name" value="Beta_CA_cladeB"/>
</dbReference>
<dbReference type="FunFam" id="3.40.1050.10:FF:000003">
    <property type="entry name" value="Carbonic anhydrase"/>
    <property type="match status" value="1"/>
</dbReference>
<dbReference type="PANTHER" id="PTHR11002">
    <property type="entry name" value="CARBONIC ANHYDRASE"/>
    <property type="match status" value="1"/>
</dbReference>
<dbReference type="AlphaFoldDB" id="A0A1J5MXS0"/>
<proteinExistence type="inferred from homology"/>
<evidence type="ECO:0000256" key="5">
    <source>
        <dbReference type="ARBA" id="ARBA00022833"/>
    </source>
</evidence>
<dbReference type="RefSeq" id="WP_071546045.1">
    <property type="nucleotide sequence ID" value="NZ_LKAQ01000004.1"/>
</dbReference>
<comment type="catalytic activity">
    <reaction evidence="8 10">
        <text>hydrogencarbonate + H(+) = CO2 + H2O</text>
        <dbReference type="Rhea" id="RHEA:10748"/>
        <dbReference type="ChEBI" id="CHEBI:15377"/>
        <dbReference type="ChEBI" id="CHEBI:15378"/>
        <dbReference type="ChEBI" id="CHEBI:16526"/>
        <dbReference type="ChEBI" id="CHEBI:17544"/>
        <dbReference type="EC" id="4.2.1.1"/>
    </reaction>
</comment>
<feature type="binding site" evidence="9">
    <location>
        <position position="106"/>
    </location>
    <ligand>
        <name>Zn(2+)</name>
        <dbReference type="ChEBI" id="CHEBI:29105"/>
    </ligand>
</feature>
<comment type="caution">
    <text evidence="11">The sequence shown here is derived from an EMBL/GenBank/DDBJ whole genome shotgun (WGS) entry which is preliminary data.</text>
</comment>
<protein>
    <recommendedName>
        <fullName evidence="3 10">Carbonic anhydrase</fullName>
        <ecNumber evidence="2 10">4.2.1.1</ecNumber>
    </recommendedName>
    <alternativeName>
        <fullName evidence="7 10">Carbonate dehydratase</fullName>
    </alternativeName>
</protein>
<evidence type="ECO:0000256" key="1">
    <source>
        <dbReference type="ARBA" id="ARBA00006217"/>
    </source>
</evidence>
<evidence type="ECO:0000256" key="2">
    <source>
        <dbReference type="ARBA" id="ARBA00012925"/>
    </source>
</evidence>
<organism evidence="11 12">
    <name type="scientific">Pseudodesulfovibrio hydrargyri</name>
    <dbReference type="NCBI Taxonomy" id="2125990"/>
    <lineage>
        <taxon>Bacteria</taxon>
        <taxon>Pseudomonadati</taxon>
        <taxon>Thermodesulfobacteriota</taxon>
        <taxon>Desulfovibrionia</taxon>
        <taxon>Desulfovibrionales</taxon>
        <taxon>Desulfovibrionaceae</taxon>
    </lineage>
</organism>
<sequence length="223" mass="25654">MKDIQKFIAGFRNFRKEYFSREDAPFEILLKGQNPTTMVIACSDSRTDPSFIMQCEPGDIFVVRNVANIVPPYESDEGFHGVSSAIEYAVKVLKVEHLIVLGHSLCGGIDALMHDDKVRHTEFLYKWLSVMRPVREEVVDHFGEVNKRSCTACEMAGILRSVRNLMTFPWIKERVGEGKLSLHGWYFEMESGQLLSYMRETETFEPLSMCCPVLKREQEDESE</sequence>
<feature type="binding site" evidence="9">
    <location>
        <position position="44"/>
    </location>
    <ligand>
        <name>Zn(2+)</name>
        <dbReference type="ChEBI" id="CHEBI:29105"/>
    </ligand>
</feature>
<reference evidence="11 12" key="1">
    <citation type="submission" date="2015-09" db="EMBL/GenBank/DDBJ databases">
        <title>Genome of Desulfovibrio dechloracetivorans BerOc1, a mercury methylating strain isolated from highly hydrocarbons and metals contaminated coastal sediments.</title>
        <authorList>
            <person name="Goni Urriza M."/>
            <person name="Gassie C."/>
            <person name="Bouchez O."/>
            <person name="Klopp C."/>
            <person name="Ranchou-Peyruse A."/>
            <person name="Remy G."/>
        </authorList>
    </citation>
    <scope>NUCLEOTIDE SEQUENCE [LARGE SCALE GENOMIC DNA]</scope>
    <source>
        <strain evidence="11 12">BerOc1</strain>
    </source>
</reference>
<dbReference type="InterPro" id="IPR001765">
    <property type="entry name" value="Carbonic_anhydrase"/>
</dbReference>
<dbReference type="Proteomes" id="UP000181901">
    <property type="component" value="Unassembled WGS sequence"/>
</dbReference>
<name>A0A1J5MXS0_9BACT</name>
<keyword evidence="5 9" id="KW-0862">Zinc</keyword>
<dbReference type="SUPFAM" id="SSF53056">
    <property type="entry name" value="beta-carbonic anhydrase, cab"/>
    <property type="match status" value="1"/>
</dbReference>
<evidence type="ECO:0000313" key="11">
    <source>
        <dbReference type="EMBL" id="OIQ50620.1"/>
    </source>
</evidence>
<dbReference type="GO" id="GO:0004089">
    <property type="term" value="F:carbonate dehydratase activity"/>
    <property type="evidence" value="ECO:0007669"/>
    <property type="project" value="UniProtKB-UniRule"/>
</dbReference>
<dbReference type="OrthoDB" id="9797527at2"/>
<comment type="similarity">
    <text evidence="1 10">Belongs to the beta-class carbonic anhydrase family.</text>
</comment>
<evidence type="ECO:0000256" key="8">
    <source>
        <dbReference type="ARBA" id="ARBA00048348"/>
    </source>
</evidence>
<evidence type="ECO:0000256" key="6">
    <source>
        <dbReference type="ARBA" id="ARBA00023239"/>
    </source>
</evidence>
<keyword evidence="12" id="KW-1185">Reference proteome</keyword>
<dbReference type="CDD" id="cd00884">
    <property type="entry name" value="beta_CA_cladeB"/>
    <property type="match status" value="1"/>
</dbReference>